<dbReference type="EMBL" id="AQFT01000089">
    <property type="protein sequence ID" value="EMZ25394.1"/>
    <property type="molecule type" value="Genomic_DNA"/>
</dbReference>
<evidence type="ECO:0000313" key="2">
    <source>
        <dbReference type="EMBL" id="EMZ25394.1"/>
    </source>
</evidence>
<dbReference type="AlphaFoldDB" id="N2ALM8"/>
<comment type="caution">
    <text evidence="2">The sequence shown here is derived from an EMBL/GenBank/DDBJ whole genome shotgun (WGS) entry which is preliminary data.</text>
</comment>
<organism evidence="2 3">
    <name type="scientific">Eubacterium plexicaudatum ASF492</name>
    <dbReference type="NCBI Taxonomy" id="1235802"/>
    <lineage>
        <taxon>Bacteria</taxon>
        <taxon>Bacillati</taxon>
        <taxon>Bacillota</taxon>
        <taxon>Clostridia</taxon>
        <taxon>Eubacteriales</taxon>
        <taxon>Eubacteriaceae</taxon>
        <taxon>Eubacterium</taxon>
    </lineage>
</organism>
<protein>
    <recommendedName>
        <fullName evidence="1">BEACH domain-containing protein</fullName>
    </recommendedName>
</protein>
<name>N2ALM8_9FIRM</name>
<accession>N2ALM8</accession>
<evidence type="ECO:0000313" key="3">
    <source>
        <dbReference type="Proteomes" id="UP000012589"/>
    </source>
</evidence>
<dbReference type="InterPro" id="IPR000409">
    <property type="entry name" value="BEACH_dom"/>
</dbReference>
<reference evidence="2 3" key="1">
    <citation type="journal article" date="2014" name="Genome Announc.">
        <title>Draft genome sequences of the altered schaedler flora, a defined bacterial community from gnotobiotic mice.</title>
        <authorList>
            <person name="Wannemuehler M.J."/>
            <person name="Overstreet A.M."/>
            <person name="Ward D.V."/>
            <person name="Phillips G.J."/>
        </authorList>
    </citation>
    <scope>NUCLEOTIDE SEQUENCE [LARGE SCALE GENOMIC DNA]</scope>
    <source>
        <strain evidence="2 3">ASF492</strain>
    </source>
</reference>
<evidence type="ECO:0000259" key="1">
    <source>
        <dbReference type="PROSITE" id="PS50197"/>
    </source>
</evidence>
<dbReference type="eggNOG" id="ENOG5030ZEE">
    <property type="taxonomic scope" value="Bacteria"/>
</dbReference>
<dbReference type="PATRIC" id="fig|1235802.3.peg.3038"/>
<dbReference type="Proteomes" id="UP000012589">
    <property type="component" value="Unassembled WGS sequence"/>
</dbReference>
<sequence>MQIIIEHWDDVVLGSHKKRKNAPIIFNLTGIEGYKGRADQRQKLFSGITKENYSSMQERIKNLPSDDTMEGSTNFGKFIEYFSTSDSKWIQMINDSLEE</sequence>
<dbReference type="PROSITE" id="PS50197">
    <property type="entry name" value="BEACH"/>
    <property type="match status" value="1"/>
</dbReference>
<keyword evidence="3" id="KW-1185">Reference proteome</keyword>
<feature type="domain" description="BEACH" evidence="1">
    <location>
        <begin position="1"/>
        <end position="77"/>
    </location>
</feature>
<dbReference type="HOGENOM" id="CLU_2316084_0_0_9"/>
<proteinExistence type="predicted"/>
<gene>
    <name evidence="2" type="ORF">C823_02876</name>
</gene>